<keyword evidence="2 3" id="KW-0663">Pyridoxal phosphate</keyword>
<comment type="similarity">
    <text evidence="1 3">Belongs to the class-III pyridoxal-phosphate-dependent aminotransferase family.</text>
</comment>
<dbReference type="SUPFAM" id="SSF53383">
    <property type="entry name" value="PLP-dependent transferases"/>
    <property type="match status" value="1"/>
</dbReference>
<dbReference type="AlphaFoldDB" id="A0A9W7BFF3"/>
<dbReference type="EMBL" id="BRXY01000367">
    <property type="protein sequence ID" value="GMH90086.1"/>
    <property type="molecule type" value="Genomic_DNA"/>
</dbReference>
<dbReference type="Gene3D" id="3.40.640.10">
    <property type="entry name" value="Type I PLP-dependent aspartate aminotransferase-like (Major domain)"/>
    <property type="match status" value="1"/>
</dbReference>
<dbReference type="Pfam" id="PF00202">
    <property type="entry name" value="Aminotran_3"/>
    <property type="match status" value="1"/>
</dbReference>
<dbReference type="CDD" id="cd00610">
    <property type="entry name" value="OAT_like"/>
    <property type="match status" value="1"/>
</dbReference>
<dbReference type="OrthoDB" id="425114at2759"/>
<name>A0A9W7BFF3_9STRA</name>
<evidence type="ECO:0000313" key="5">
    <source>
        <dbReference type="Proteomes" id="UP001165085"/>
    </source>
</evidence>
<sequence length="403" mass="43962">MSGPDGEFLDAANNVAGVGHSNERVVKAGREELARIQTNGRFLHPTRSRYIRKLLDTLPEELDTIYLVNSGSEANDLALRMAKQYARMKGNKNPDHTICIDAAYHGHTQSIVDISPYKWRQCTDGQNYHKPHVHVVSVPDTYRGVHRGPNGGEMYAKEVEDIVDITGGVGSFIHEAIMGCGGQIVMPEGYLPKAYKKVRESGGICIADEVQTGFGRAGESFWQFEKYGVVPDVVTMGKPMGNGYPIGGVAVRREVAEAFAASGIEYFNTYGGNSVACAIGEAVLDAIEEDGLQKNADHVGKYLRAKLSELMAKNELVGDVRGYGLFLGVEFIAQNSTEEEIIPNADLCKFVVDHLKNNRIITSRDGPDGNVLKIKPPLTFTENDADRLMAGIEAALGDSVERN</sequence>
<dbReference type="PANTHER" id="PTHR45688:SF13">
    <property type="entry name" value="ALANINE--GLYOXYLATE AMINOTRANSFERASE 2-LIKE"/>
    <property type="match status" value="1"/>
</dbReference>
<dbReference type="InterPro" id="IPR015422">
    <property type="entry name" value="PyrdxlP-dep_Trfase_small"/>
</dbReference>
<keyword evidence="5" id="KW-1185">Reference proteome</keyword>
<accession>A0A9W7BFF3</accession>
<comment type="caution">
    <text evidence="4">The sequence shown here is derived from an EMBL/GenBank/DDBJ whole genome shotgun (WGS) entry which is preliminary data.</text>
</comment>
<dbReference type="GO" id="GO:0030170">
    <property type="term" value="F:pyridoxal phosphate binding"/>
    <property type="evidence" value="ECO:0007669"/>
    <property type="project" value="InterPro"/>
</dbReference>
<organism evidence="4 5">
    <name type="scientific">Triparma strigata</name>
    <dbReference type="NCBI Taxonomy" id="1606541"/>
    <lineage>
        <taxon>Eukaryota</taxon>
        <taxon>Sar</taxon>
        <taxon>Stramenopiles</taxon>
        <taxon>Ochrophyta</taxon>
        <taxon>Bolidophyceae</taxon>
        <taxon>Parmales</taxon>
        <taxon>Triparmaceae</taxon>
        <taxon>Triparma</taxon>
    </lineage>
</organism>
<evidence type="ECO:0000313" key="4">
    <source>
        <dbReference type="EMBL" id="GMH90086.1"/>
    </source>
</evidence>
<dbReference type="GO" id="GO:0005739">
    <property type="term" value="C:mitochondrion"/>
    <property type="evidence" value="ECO:0007669"/>
    <property type="project" value="TreeGrafter"/>
</dbReference>
<dbReference type="Proteomes" id="UP001165085">
    <property type="component" value="Unassembled WGS sequence"/>
</dbReference>
<reference evidence="5" key="1">
    <citation type="journal article" date="2023" name="Commun. Biol.">
        <title>Genome analysis of Parmales, the sister group of diatoms, reveals the evolutionary specialization of diatoms from phago-mixotrophs to photoautotrophs.</title>
        <authorList>
            <person name="Ban H."/>
            <person name="Sato S."/>
            <person name="Yoshikawa S."/>
            <person name="Yamada K."/>
            <person name="Nakamura Y."/>
            <person name="Ichinomiya M."/>
            <person name="Sato N."/>
            <person name="Blanc-Mathieu R."/>
            <person name="Endo H."/>
            <person name="Kuwata A."/>
            <person name="Ogata H."/>
        </authorList>
    </citation>
    <scope>NUCLEOTIDE SEQUENCE [LARGE SCALE GENOMIC DNA]</scope>
    <source>
        <strain evidence="5">NIES 3701</strain>
    </source>
</reference>
<dbReference type="InterPro" id="IPR005814">
    <property type="entry name" value="Aminotrans_3"/>
</dbReference>
<dbReference type="PIRSF" id="PIRSF000521">
    <property type="entry name" value="Transaminase_4ab_Lys_Orn"/>
    <property type="match status" value="1"/>
</dbReference>
<dbReference type="PROSITE" id="PS00600">
    <property type="entry name" value="AA_TRANSFER_CLASS_3"/>
    <property type="match status" value="1"/>
</dbReference>
<dbReference type="GO" id="GO:0008483">
    <property type="term" value="F:transaminase activity"/>
    <property type="evidence" value="ECO:0007669"/>
    <property type="project" value="InterPro"/>
</dbReference>
<evidence type="ECO:0000256" key="2">
    <source>
        <dbReference type="ARBA" id="ARBA00022898"/>
    </source>
</evidence>
<protein>
    <submittedName>
        <fullName evidence="4">Uncharacterized protein</fullName>
    </submittedName>
</protein>
<gene>
    <name evidence="4" type="ORF">TrST_g1861</name>
</gene>
<dbReference type="InterPro" id="IPR015424">
    <property type="entry name" value="PyrdxlP-dep_Trfase"/>
</dbReference>
<proteinExistence type="inferred from homology"/>
<dbReference type="PANTHER" id="PTHR45688">
    <property type="match status" value="1"/>
</dbReference>
<evidence type="ECO:0000256" key="1">
    <source>
        <dbReference type="ARBA" id="ARBA00008954"/>
    </source>
</evidence>
<dbReference type="InterPro" id="IPR049704">
    <property type="entry name" value="Aminotrans_3_PPA_site"/>
</dbReference>
<dbReference type="InterPro" id="IPR015421">
    <property type="entry name" value="PyrdxlP-dep_Trfase_major"/>
</dbReference>
<dbReference type="Gene3D" id="3.90.1150.10">
    <property type="entry name" value="Aspartate Aminotransferase, domain 1"/>
    <property type="match status" value="1"/>
</dbReference>
<evidence type="ECO:0000256" key="3">
    <source>
        <dbReference type="RuleBase" id="RU003560"/>
    </source>
</evidence>